<keyword evidence="10 17" id="KW-0063">Aspartyl esterase</keyword>
<dbReference type="OrthoDB" id="2019149at2759"/>
<comment type="similarity">
    <text evidence="5">In the C-terminal section; belongs to the pectinesterase family.</text>
</comment>
<dbReference type="GO" id="GO:0045490">
    <property type="term" value="P:pectin catabolic process"/>
    <property type="evidence" value="ECO:0007669"/>
    <property type="project" value="UniProtKB-UniRule"/>
</dbReference>
<comment type="subcellular location">
    <subcellularLocation>
        <location evidence="1">Cell envelope</location>
    </subcellularLocation>
    <subcellularLocation>
        <location evidence="2">Secreted</location>
    </subcellularLocation>
</comment>
<dbReference type="InterPro" id="IPR011050">
    <property type="entry name" value="Pectin_lyase_fold/virulence"/>
</dbReference>
<evidence type="ECO:0000256" key="7">
    <source>
        <dbReference type="ARBA" id="ARBA00022525"/>
    </source>
</evidence>
<dbReference type="Proteomes" id="UP000515121">
    <property type="component" value="Unplaced"/>
</dbReference>
<keyword evidence="9 17" id="KW-0378">Hydrolase</keyword>
<dbReference type="InterPro" id="IPR000070">
    <property type="entry name" value="Pectinesterase_cat"/>
</dbReference>
<keyword evidence="19" id="KW-1185">Reference proteome</keyword>
<feature type="active site" evidence="16">
    <location>
        <position position="400"/>
    </location>
</feature>
<evidence type="ECO:0000256" key="15">
    <source>
        <dbReference type="ARBA" id="ARBA00057335"/>
    </source>
</evidence>
<evidence type="ECO:0000256" key="12">
    <source>
        <dbReference type="ARBA" id="ARBA00023180"/>
    </source>
</evidence>
<gene>
    <name evidence="20" type="primary">LOC111305046</name>
</gene>
<comment type="catalytic activity">
    <reaction evidence="14 17">
        <text>[(1-&gt;4)-alpha-D-galacturonosyl methyl ester](n) + n H2O = [(1-&gt;4)-alpha-D-galacturonosyl](n) + n methanol + n H(+)</text>
        <dbReference type="Rhea" id="RHEA:22380"/>
        <dbReference type="Rhea" id="RHEA-COMP:14570"/>
        <dbReference type="Rhea" id="RHEA-COMP:14573"/>
        <dbReference type="ChEBI" id="CHEBI:15377"/>
        <dbReference type="ChEBI" id="CHEBI:15378"/>
        <dbReference type="ChEBI" id="CHEBI:17790"/>
        <dbReference type="ChEBI" id="CHEBI:140522"/>
        <dbReference type="ChEBI" id="CHEBI:140523"/>
        <dbReference type="EC" id="3.1.1.11"/>
    </reaction>
</comment>
<dbReference type="GO" id="GO:0042545">
    <property type="term" value="P:cell wall modification"/>
    <property type="evidence" value="ECO:0007669"/>
    <property type="project" value="UniProtKB-UniRule"/>
</dbReference>
<dbReference type="InterPro" id="IPR035513">
    <property type="entry name" value="Invertase/methylesterase_inhib"/>
</dbReference>
<dbReference type="InterPro" id="IPR006501">
    <property type="entry name" value="Pectinesterase_inhib_dom"/>
</dbReference>
<evidence type="ECO:0000256" key="14">
    <source>
        <dbReference type="ARBA" id="ARBA00047928"/>
    </source>
</evidence>
<keyword evidence="11" id="KW-1015">Disulfide bond</keyword>
<evidence type="ECO:0000256" key="5">
    <source>
        <dbReference type="ARBA" id="ARBA00007786"/>
    </source>
</evidence>
<dbReference type="Pfam" id="PF01095">
    <property type="entry name" value="Pectinesterase"/>
    <property type="match status" value="1"/>
</dbReference>
<evidence type="ECO:0000256" key="9">
    <source>
        <dbReference type="ARBA" id="ARBA00022801"/>
    </source>
</evidence>
<evidence type="ECO:0000313" key="20">
    <source>
        <dbReference type="RefSeq" id="XP_022757948.1"/>
    </source>
</evidence>
<dbReference type="PANTHER" id="PTHR31707">
    <property type="entry name" value="PECTINESTERASE"/>
    <property type="match status" value="1"/>
</dbReference>
<name>A0A6P5ZYX3_DURZI</name>
<organism evidence="19 20">
    <name type="scientific">Durio zibethinus</name>
    <name type="common">Durian</name>
    <dbReference type="NCBI Taxonomy" id="66656"/>
    <lineage>
        <taxon>Eukaryota</taxon>
        <taxon>Viridiplantae</taxon>
        <taxon>Streptophyta</taxon>
        <taxon>Embryophyta</taxon>
        <taxon>Tracheophyta</taxon>
        <taxon>Spermatophyta</taxon>
        <taxon>Magnoliopsida</taxon>
        <taxon>eudicotyledons</taxon>
        <taxon>Gunneridae</taxon>
        <taxon>Pentapetalae</taxon>
        <taxon>rosids</taxon>
        <taxon>malvids</taxon>
        <taxon>Malvales</taxon>
        <taxon>Malvaceae</taxon>
        <taxon>Helicteroideae</taxon>
        <taxon>Durio</taxon>
    </lineage>
</organism>
<dbReference type="AlphaFoldDB" id="A0A6P5ZYX3"/>
<dbReference type="InterPro" id="IPR033131">
    <property type="entry name" value="Pectinesterase_Asp_AS"/>
</dbReference>
<evidence type="ECO:0000256" key="6">
    <source>
        <dbReference type="ARBA" id="ARBA00013229"/>
    </source>
</evidence>
<dbReference type="CDD" id="cd15798">
    <property type="entry name" value="PMEI-like_3"/>
    <property type="match status" value="1"/>
</dbReference>
<dbReference type="PROSITE" id="PS00503">
    <property type="entry name" value="PECTINESTERASE_2"/>
    <property type="match status" value="1"/>
</dbReference>
<comment type="pathway">
    <text evidence="3 17">Glycan metabolism; pectin degradation; 2-dehydro-3-deoxy-D-gluconate from pectin: step 1/5.</text>
</comment>
<reference evidence="20" key="1">
    <citation type="submission" date="2025-08" db="UniProtKB">
        <authorList>
            <consortium name="RefSeq"/>
        </authorList>
    </citation>
    <scope>IDENTIFICATION</scope>
    <source>
        <tissue evidence="20">Fruit stalk</tissue>
    </source>
</reference>
<comment type="similarity">
    <text evidence="4">In the N-terminal section; belongs to the PMEI family.</text>
</comment>
<dbReference type="InterPro" id="IPR012334">
    <property type="entry name" value="Pectin_lyas_fold"/>
</dbReference>
<evidence type="ECO:0000256" key="8">
    <source>
        <dbReference type="ARBA" id="ARBA00022729"/>
    </source>
</evidence>
<keyword evidence="7" id="KW-0964">Secreted</keyword>
<dbReference type="Gene3D" id="1.20.140.40">
    <property type="entry name" value="Invertase/pectin methylesterase inhibitor family protein"/>
    <property type="match status" value="1"/>
</dbReference>
<dbReference type="GO" id="GO:0004857">
    <property type="term" value="F:enzyme inhibitor activity"/>
    <property type="evidence" value="ECO:0007669"/>
    <property type="project" value="InterPro"/>
</dbReference>
<dbReference type="RefSeq" id="XP_022757948.1">
    <property type="nucleotide sequence ID" value="XM_022902213.1"/>
</dbReference>
<dbReference type="EC" id="3.1.1.11" evidence="6 17"/>
<accession>A0A6P5ZYX3</accession>
<comment type="function">
    <text evidence="15">Acts in the modification of cell walls via demethylesterification of cell wall pectin.</text>
</comment>
<dbReference type="Gene3D" id="2.160.20.10">
    <property type="entry name" value="Single-stranded right-handed beta-helix, Pectin lyase-like"/>
    <property type="match status" value="1"/>
</dbReference>
<dbReference type="SUPFAM" id="SSF101148">
    <property type="entry name" value="Plant invertase/pectin methylesterase inhibitor"/>
    <property type="match status" value="1"/>
</dbReference>
<dbReference type="KEGG" id="dzi:111305046"/>
<evidence type="ECO:0000256" key="2">
    <source>
        <dbReference type="ARBA" id="ARBA00004613"/>
    </source>
</evidence>
<feature type="chain" id="PRO_5028518159" description="Pectinesterase" evidence="17">
    <location>
        <begin position="27"/>
        <end position="562"/>
    </location>
</feature>
<evidence type="ECO:0000256" key="16">
    <source>
        <dbReference type="PROSITE-ProRule" id="PRU10040"/>
    </source>
</evidence>
<evidence type="ECO:0000256" key="10">
    <source>
        <dbReference type="ARBA" id="ARBA00023085"/>
    </source>
</evidence>
<feature type="domain" description="Pectinesterase inhibitor" evidence="18">
    <location>
        <begin position="31"/>
        <end position="185"/>
    </location>
</feature>
<dbReference type="UniPathway" id="UPA00545">
    <property type="reaction ID" value="UER00823"/>
</dbReference>
<evidence type="ECO:0000256" key="17">
    <source>
        <dbReference type="RuleBase" id="RU000589"/>
    </source>
</evidence>
<dbReference type="Pfam" id="PF04043">
    <property type="entry name" value="PMEI"/>
    <property type="match status" value="1"/>
</dbReference>
<evidence type="ECO:0000256" key="13">
    <source>
        <dbReference type="ARBA" id="ARBA00023316"/>
    </source>
</evidence>
<evidence type="ECO:0000259" key="18">
    <source>
        <dbReference type="SMART" id="SM00856"/>
    </source>
</evidence>
<dbReference type="FunFam" id="1.20.140.40:FF:000004">
    <property type="entry name" value="Pectinesterase"/>
    <property type="match status" value="1"/>
</dbReference>
<dbReference type="SUPFAM" id="SSF51126">
    <property type="entry name" value="Pectin lyase-like"/>
    <property type="match status" value="1"/>
</dbReference>
<evidence type="ECO:0000256" key="1">
    <source>
        <dbReference type="ARBA" id="ARBA00004196"/>
    </source>
</evidence>
<keyword evidence="13" id="KW-0961">Cell wall biogenesis/degradation</keyword>
<dbReference type="GO" id="GO:0030599">
    <property type="term" value="F:pectinesterase activity"/>
    <property type="evidence" value="ECO:0007669"/>
    <property type="project" value="UniProtKB-UniRule"/>
</dbReference>
<feature type="signal peptide" evidence="17">
    <location>
        <begin position="1"/>
        <end position="26"/>
    </location>
</feature>
<dbReference type="GeneID" id="111305046"/>
<evidence type="ECO:0000256" key="3">
    <source>
        <dbReference type="ARBA" id="ARBA00005184"/>
    </source>
</evidence>
<dbReference type="GO" id="GO:0005576">
    <property type="term" value="C:extracellular region"/>
    <property type="evidence" value="ECO:0007669"/>
    <property type="project" value="UniProtKB-SubCell"/>
</dbReference>
<keyword evidence="8 17" id="KW-0732">Signal</keyword>
<evidence type="ECO:0000256" key="4">
    <source>
        <dbReference type="ARBA" id="ARBA00006027"/>
    </source>
</evidence>
<evidence type="ECO:0000313" key="19">
    <source>
        <dbReference type="Proteomes" id="UP000515121"/>
    </source>
</evidence>
<protein>
    <recommendedName>
        <fullName evidence="6 17">Pectinesterase</fullName>
        <ecNumber evidence="6 17">3.1.1.11</ecNumber>
    </recommendedName>
</protein>
<sequence>MASKLCSLATISLFILLPFFISPSLADALLSDPVSPGIICKSTPDPSYCRSVLPNQTTNVYEYGRFSVRKSLSQSQKFLNLVEKYLIRYRSSLSTSAIRALEDCHFLAGLNTDFLLKSFETVNATSQTLSLAEADDIQTFLSAILTNQQTCLDGIQSTASAWSIRNGLSVPLSNDTKLYSVSLALFTKGWVPKKKKKAAWQYSSKQLGFTHGRLLLKLSSRTRSIYETVSRRKLLQTSDPNQVSVSGIVTVSKDGSGNFTTINDALSAAPNNTKGLNGYFLIYIKAGVYQEYVSIAKNKKYLMMIGDGINKTIITGNRSVVDGWTTFKSATFAVVASNFVAVNITFQNTAGAIKHQAVAVRNGADLSAFYSCSFEGYQDTLYTHSLRQFYRECDIYGTVDFIFGNAAVVFQNCNIYPRLPMSGQFNAITAQGRTDPNQNTGTSIHGCKIMAADDLASSNTTFSTYLGRPWKEYSRTVYMQNFVGSLIDPAGWIAWSGDFALSTLYYAEFNNDGPGSNTSSRVTWSGYHVINAIDAANFTVSSFLLGDNWLPGKGVPYTASLI</sequence>
<dbReference type="SMART" id="SM00856">
    <property type="entry name" value="PMEI"/>
    <property type="match status" value="1"/>
</dbReference>
<evidence type="ECO:0000256" key="11">
    <source>
        <dbReference type="ARBA" id="ARBA00023157"/>
    </source>
</evidence>
<proteinExistence type="inferred from homology"/>
<keyword evidence="12" id="KW-0325">Glycoprotein</keyword>
<dbReference type="FunFam" id="2.160.20.10:FF:000001">
    <property type="entry name" value="Pectinesterase"/>
    <property type="match status" value="1"/>
</dbReference>